<name>A0A936NHF2_9ACTN</name>
<evidence type="ECO:0000313" key="3">
    <source>
        <dbReference type="Proteomes" id="UP000727993"/>
    </source>
</evidence>
<organism evidence="2 3">
    <name type="scientific">Candidatus Neomicrothrix subdominans</name>
    <dbReference type="NCBI Taxonomy" id="2954438"/>
    <lineage>
        <taxon>Bacteria</taxon>
        <taxon>Bacillati</taxon>
        <taxon>Actinomycetota</taxon>
        <taxon>Acidimicrobiia</taxon>
        <taxon>Acidimicrobiales</taxon>
        <taxon>Microthrixaceae</taxon>
        <taxon>Candidatus Neomicrothrix</taxon>
    </lineage>
</organism>
<keyword evidence="1" id="KW-0472">Membrane</keyword>
<keyword evidence="1" id="KW-0812">Transmembrane</keyword>
<dbReference type="Proteomes" id="UP000727993">
    <property type="component" value="Unassembled WGS sequence"/>
</dbReference>
<accession>A0A936NHF2</accession>
<reference evidence="2 3" key="1">
    <citation type="submission" date="2020-10" db="EMBL/GenBank/DDBJ databases">
        <title>Connecting structure to function with the recovery of over 1000 high-quality activated sludge metagenome-assembled genomes encoding full-length rRNA genes using long-read sequencing.</title>
        <authorList>
            <person name="Singleton C.M."/>
            <person name="Petriglieri F."/>
            <person name="Kristensen J.M."/>
            <person name="Kirkegaard R.H."/>
            <person name="Michaelsen T.Y."/>
            <person name="Andersen M.H."/>
            <person name="Karst S.M."/>
            <person name="Dueholm M.S."/>
            <person name="Nielsen P.H."/>
            <person name="Albertsen M."/>
        </authorList>
    </citation>
    <scope>NUCLEOTIDE SEQUENCE [LARGE SCALE GENOMIC DNA]</scope>
    <source>
        <strain evidence="2">Lyne_18-Q3-R50-59_MAXAC.006</strain>
    </source>
</reference>
<proteinExistence type="predicted"/>
<keyword evidence="1" id="KW-1133">Transmembrane helix</keyword>
<evidence type="ECO:0000313" key="2">
    <source>
        <dbReference type="EMBL" id="MBK9299001.1"/>
    </source>
</evidence>
<evidence type="ECO:0000256" key="1">
    <source>
        <dbReference type="SAM" id="Phobius"/>
    </source>
</evidence>
<feature type="transmembrane region" description="Helical" evidence="1">
    <location>
        <begin position="6"/>
        <end position="26"/>
    </location>
</feature>
<protein>
    <submittedName>
        <fullName evidence="2">Uncharacterized protein</fullName>
    </submittedName>
</protein>
<comment type="caution">
    <text evidence="2">The sequence shown here is derived from an EMBL/GenBank/DDBJ whole genome shotgun (WGS) entry which is preliminary data.</text>
</comment>
<sequence length="115" mass="12234">MTSVLISAVVYIGVAVVLLVFLGPLMRESGQIYLEDVFPDEKQAATVNNMLLIAFALFTLAMASLLVGLGIPSGGEAAVRVLVSRVALLLLIVGVSHLVNLAIFGTLRRRFHAEA</sequence>
<feature type="transmembrane region" description="Helical" evidence="1">
    <location>
        <begin position="83"/>
        <end position="107"/>
    </location>
</feature>
<dbReference type="EMBL" id="JADJZA010000011">
    <property type="protein sequence ID" value="MBK9299001.1"/>
    <property type="molecule type" value="Genomic_DNA"/>
</dbReference>
<feature type="transmembrane region" description="Helical" evidence="1">
    <location>
        <begin position="47"/>
        <end position="71"/>
    </location>
</feature>
<dbReference type="AlphaFoldDB" id="A0A936NHF2"/>
<gene>
    <name evidence="2" type="ORF">IPN02_19680</name>
</gene>